<dbReference type="PANTHER" id="PTHR21137:SF35">
    <property type="entry name" value="ODORANT RECEPTOR 19A-RELATED"/>
    <property type="match status" value="1"/>
</dbReference>
<comment type="subcellular location">
    <subcellularLocation>
        <location evidence="1">Cell membrane</location>
        <topology evidence="1">Multi-pass membrane protein</topology>
    </subcellularLocation>
</comment>
<evidence type="ECO:0000256" key="3">
    <source>
        <dbReference type="ARBA" id="ARBA00022606"/>
    </source>
</evidence>
<keyword evidence="4 10" id="KW-0812">Transmembrane</keyword>
<evidence type="ECO:0000256" key="10">
    <source>
        <dbReference type="SAM" id="Phobius"/>
    </source>
</evidence>
<evidence type="ECO:0000256" key="7">
    <source>
        <dbReference type="ARBA" id="ARBA00023136"/>
    </source>
</evidence>
<keyword evidence="2" id="KW-1003">Cell membrane</keyword>
<sequence>MTRFLQKGYSLAAGGSAILIVASPIFNSTSKKPILLPFFVDVEKRGFLVYGLAWLIESGSVLLTGLIIGGLDGLIFFFIAIAGAELRILREKIIEAVQSAKIGDACYMSEWINCGPSVRKSLFIIMERAKRPLELTAGGFVSLSLDTLVSVS</sequence>
<evidence type="ECO:0000256" key="8">
    <source>
        <dbReference type="ARBA" id="ARBA00023170"/>
    </source>
</evidence>
<gene>
    <name evidence="11" type="ORF">ILUMI_20603</name>
</gene>
<keyword evidence="7 10" id="KW-0472">Membrane</keyword>
<organism evidence="11 12">
    <name type="scientific">Ignelater luminosus</name>
    <name type="common">Cucubano</name>
    <name type="synonym">Pyrophorus luminosus</name>
    <dbReference type="NCBI Taxonomy" id="2038154"/>
    <lineage>
        <taxon>Eukaryota</taxon>
        <taxon>Metazoa</taxon>
        <taxon>Ecdysozoa</taxon>
        <taxon>Arthropoda</taxon>
        <taxon>Hexapoda</taxon>
        <taxon>Insecta</taxon>
        <taxon>Pterygota</taxon>
        <taxon>Neoptera</taxon>
        <taxon>Endopterygota</taxon>
        <taxon>Coleoptera</taxon>
        <taxon>Polyphaga</taxon>
        <taxon>Elateriformia</taxon>
        <taxon>Elateroidea</taxon>
        <taxon>Elateridae</taxon>
        <taxon>Agrypninae</taxon>
        <taxon>Pyrophorini</taxon>
        <taxon>Ignelater</taxon>
    </lineage>
</organism>
<dbReference type="GO" id="GO:0005549">
    <property type="term" value="F:odorant binding"/>
    <property type="evidence" value="ECO:0007669"/>
    <property type="project" value="InterPro"/>
</dbReference>
<dbReference type="Proteomes" id="UP000801492">
    <property type="component" value="Unassembled WGS sequence"/>
</dbReference>
<dbReference type="InterPro" id="IPR004117">
    <property type="entry name" value="7tm6_olfct_rcpt"/>
</dbReference>
<evidence type="ECO:0000313" key="12">
    <source>
        <dbReference type="Proteomes" id="UP000801492"/>
    </source>
</evidence>
<dbReference type="AlphaFoldDB" id="A0A8K0FYS0"/>
<keyword evidence="3" id="KW-0716">Sensory transduction</keyword>
<dbReference type="GO" id="GO:0004984">
    <property type="term" value="F:olfactory receptor activity"/>
    <property type="evidence" value="ECO:0007669"/>
    <property type="project" value="InterPro"/>
</dbReference>
<evidence type="ECO:0000256" key="9">
    <source>
        <dbReference type="ARBA" id="ARBA00023224"/>
    </source>
</evidence>
<evidence type="ECO:0000256" key="2">
    <source>
        <dbReference type="ARBA" id="ARBA00022475"/>
    </source>
</evidence>
<comment type="caution">
    <text evidence="11">The sequence shown here is derived from an EMBL/GenBank/DDBJ whole genome shotgun (WGS) entry which is preliminary data.</text>
</comment>
<dbReference type="EMBL" id="VTPC01089913">
    <property type="protein sequence ID" value="KAF2885570.1"/>
    <property type="molecule type" value="Genomic_DNA"/>
</dbReference>
<evidence type="ECO:0000313" key="11">
    <source>
        <dbReference type="EMBL" id="KAF2885570.1"/>
    </source>
</evidence>
<evidence type="ECO:0000256" key="6">
    <source>
        <dbReference type="ARBA" id="ARBA00022989"/>
    </source>
</evidence>
<accession>A0A8K0FYS0</accession>
<keyword evidence="8" id="KW-0675">Receptor</keyword>
<keyword evidence="6 10" id="KW-1133">Transmembrane helix</keyword>
<name>A0A8K0FYS0_IGNLU</name>
<feature type="transmembrane region" description="Helical" evidence="10">
    <location>
        <begin position="51"/>
        <end position="84"/>
    </location>
</feature>
<dbReference type="GO" id="GO:0007165">
    <property type="term" value="P:signal transduction"/>
    <property type="evidence" value="ECO:0007669"/>
    <property type="project" value="UniProtKB-KW"/>
</dbReference>
<dbReference type="GO" id="GO:0005886">
    <property type="term" value="C:plasma membrane"/>
    <property type="evidence" value="ECO:0007669"/>
    <property type="project" value="UniProtKB-SubCell"/>
</dbReference>
<keyword evidence="12" id="KW-1185">Reference proteome</keyword>
<evidence type="ECO:0000256" key="1">
    <source>
        <dbReference type="ARBA" id="ARBA00004651"/>
    </source>
</evidence>
<evidence type="ECO:0000256" key="4">
    <source>
        <dbReference type="ARBA" id="ARBA00022692"/>
    </source>
</evidence>
<keyword evidence="9" id="KW-0807">Transducer</keyword>
<protein>
    <submittedName>
        <fullName evidence="11">Uncharacterized protein</fullName>
    </submittedName>
</protein>
<dbReference type="PANTHER" id="PTHR21137">
    <property type="entry name" value="ODORANT RECEPTOR"/>
    <property type="match status" value="1"/>
</dbReference>
<dbReference type="OrthoDB" id="8185860at2759"/>
<keyword evidence="5" id="KW-0552">Olfaction</keyword>
<evidence type="ECO:0000256" key="5">
    <source>
        <dbReference type="ARBA" id="ARBA00022725"/>
    </source>
</evidence>
<dbReference type="Pfam" id="PF02949">
    <property type="entry name" value="7tm_6"/>
    <property type="match status" value="1"/>
</dbReference>
<reference evidence="11" key="1">
    <citation type="submission" date="2019-08" db="EMBL/GenBank/DDBJ databases">
        <title>The genome of the North American firefly Photinus pyralis.</title>
        <authorList>
            <consortium name="Photinus pyralis genome working group"/>
            <person name="Fallon T.R."/>
            <person name="Sander Lower S.E."/>
            <person name="Weng J.-K."/>
        </authorList>
    </citation>
    <scope>NUCLEOTIDE SEQUENCE</scope>
    <source>
        <strain evidence="11">TRF0915ILg1</strain>
        <tissue evidence="11">Whole body</tissue>
    </source>
</reference>
<proteinExistence type="predicted"/>